<feature type="compositionally biased region" description="Low complexity" evidence="1">
    <location>
        <begin position="130"/>
        <end position="152"/>
    </location>
</feature>
<proteinExistence type="predicted"/>
<feature type="compositionally biased region" description="Low complexity" evidence="1">
    <location>
        <begin position="166"/>
        <end position="177"/>
    </location>
</feature>
<organism evidence="2">
    <name type="scientific">Fusarium oxysporum Fo47</name>
    <dbReference type="NCBI Taxonomy" id="660027"/>
    <lineage>
        <taxon>Eukaryota</taxon>
        <taxon>Fungi</taxon>
        <taxon>Dikarya</taxon>
        <taxon>Ascomycota</taxon>
        <taxon>Pezizomycotina</taxon>
        <taxon>Sordariomycetes</taxon>
        <taxon>Hypocreomycetidae</taxon>
        <taxon>Hypocreales</taxon>
        <taxon>Nectriaceae</taxon>
        <taxon>Fusarium</taxon>
        <taxon>Fusarium oxysporum species complex</taxon>
    </lineage>
</organism>
<reference evidence="2" key="2">
    <citation type="submission" date="2012-06" db="EMBL/GenBank/DDBJ databases">
        <title>Annotation of the Genome Sequence of Fusarium oxysporum Fo47.</title>
        <authorList>
            <consortium name="The Broad Institute Genomics Platform"/>
            <person name="Ma L.-J."/>
            <person name="Corby-Kistler H."/>
            <person name="Broz K."/>
            <person name="Gale L.R."/>
            <person name="Jonkers W."/>
            <person name="O'Donnell K."/>
            <person name="Ploetz R."/>
            <person name="Steinberg C."/>
            <person name="Schwartz D.C."/>
            <person name="VanEtten H."/>
            <person name="Zhou S."/>
            <person name="Young S.K."/>
            <person name="Zeng Q."/>
            <person name="Gargeya S."/>
            <person name="Fitzgerald M."/>
            <person name="Abouelleil A."/>
            <person name="Alvarado L."/>
            <person name="Chapman S.B."/>
            <person name="Gainer-Dewar J."/>
            <person name="Goldberg J."/>
            <person name="Griggs A."/>
            <person name="Gujja S."/>
            <person name="Hansen M."/>
            <person name="Howarth C."/>
            <person name="Imamovic A."/>
            <person name="Ireland A."/>
            <person name="Larimer J."/>
            <person name="McCowan C."/>
            <person name="Murphy C."/>
            <person name="Pearson M."/>
            <person name="Poon T.W."/>
            <person name="Priest M."/>
            <person name="Roberts A."/>
            <person name="Saif S."/>
            <person name="Shea T."/>
            <person name="Sykes S."/>
            <person name="Wortman J."/>
            <person name="Nusbaum C."/>
            <person name="Birren B."/>
        </authorList>
    </citation>
    <scope>NUCLEOTIDE SEQUENCE</scope>
    <source>
        <strain evidence="2">Fo47</strain>
    </source>
</reference>
<dbReference type="AlphaFoldDB" id="W9JFZ4"/>
<feature type="region of interest" description="Disordered" evidence="1">
    <location>
        <begin position="119"/>
        <end position="183"/>
    </location>
</feature>
<reference evidence="2" key="1">
    <citation type="submission" date="2011-06" db="EMBL/GenBank/DDBJ databases">
        <title>The Genome Sequence of Fusarium oxysporum Fo47.</title>
        <authorList>
            <consortium name="The Broad Institute Genome Sequencing Platform"/>
            <person name="Ma L.-J."/>
            <person name="Gale L.R."/>
            <person name="Schwartz D.C."/>
            <person name="Zhou S."/>
            <person name="Corby-Kistler H."/>
            <person name="Young S.K."/>
            <person name="Zeng Q."/>
            <person name="Gargeya S."/>
            <person name="Fitzgerald M."/>
            <person name="Haas B."/>
            <person name="Abouelleil A."/>
            <person name="Alvarado L."/>
            <person name="Arachchi H.M."/>
            <person name="Berlin A."/>
            <person name="Brown A."/>
            <person name="Chapman S.B."/>
            <person name="Chen Z."/>
            <person name="Dunbar C."/>
            <person name="Freedman E."/>
            <person name="Gearin G."/>
            <person name="Gellesch M."/>
            <person name="Goldberg J."/>
            <person name="Griggs A."/>
            <person name="Gujja S."/>
            <person name="Heiman D."/>
            <person name="Howarth C."/>
            <person name="Larson L."/>
            <person name="Lui A."/>
            <person name="MacDonald P.J.P."/>
            <person name="Mehta T."/>
            <person name="Montmayeur A."/>
            <person name="Murphy C."/>
            <person name="Neiman D."/>
            <person name="Pearson M."/>
            <person name="Priest M."/>
            <person name="Roberts A."/>
            <person name="Saif S."/>
            <person name="Shea T."/>
            <person name="Shenoy N."/>
            <person name="Sisk P."/>
            <person name="Stolte C."/>
            <person name="Sykes S."/>
            <person name="Wortman J."/>
            <person name="Nusbaum C."/>
            <person name="Birren B."/>
        </authorList>
    </citation>
    <scope>NUCLEOTIDE SEQUENCE [LARGE SCALE GENOMIC DNA]</scope>
    <source>
        <strain evidence="2">Fo47</strain>
    </source>
</reference>
<dbReference type="HOGENOM" id="CLU_000680_11_4_1"/>
<dbReference type="EMBL" id="JH717913">
    <property type="protein sequence ID" value="EWZ29369.1"/>
    <property type="molecule type" value="Genomic_DNA"/>
</dbReference>
<accession>W9JFZ4</accession>
<dbReference type="Proteomes" id="UP000030766">
    <property type="component" value="Unassembled WGS sequence"/>
</dbReference>
<sequence>MAQTPSSPLIAATAAAATEGAAHASPSSIFGTQPISIIESANELAREHVEEYNAKLEVFQAFCAKFEEAAQQFTSEPHRRFAQHFADSFLDSWKRELSSAGPATPKPTYSSAAATALSTGRDRLAHRQQRQQTTTTTWTATDRSTSSPGATTGDRRPTPTRPPCLRPSRSRSSGSAAHKSNPIKQTAKQINQMCQNLISNQTNAKYRI</sequence>
<dbReference type="VEuPathDB" id="FungiDB:FOZG_16997"/>
<protein>
    <submittedName>
        <fullName evidence="2">Uncharacterized protein</fullName>
    </submittedName>
</protein>
<gene>
    <name evidence="2" type="ORF">FOZG_16997</name>
</gene>
<evidence type="ECO:0000256" key="1">
    <source>
        <dbReference type="SAM" id="MobiDB-lite"/>
    </source>
</evidence>
<name>W9JFZ4_FUSOX</name>
<evidence type="ECO:0000313" key="2">
    <source>
        <dbReference type="EMBL" id="EWZ29369.1"/>
    </source>
</evidence>